<keyword evidence="1 4" id="KW-0347">Helicase</keyword>
<evidence type="ECO:0000313" key="4">
    <source>
        <dbReference type="EMBL" id="CED82958.1"/>
    </source>
</evidence>
<keyword evidence="1" id="KW-0067">ATP-binding</keyword>
<feature type="domain" description="AAA+ ATPase" evidence="3">
    <location>
        <begin position="186"/>
        <end position="372"/>
    </location>
</feature>
<dbReference type="PANTHER" id="PTHR47642">
    <property type="entry name" value="ATP-DEPENDENT DNA HELICASE"/>
    <property type="match status" value="1"/>
</dbReference>
<evidence type="ECO:0000256" key="2">
    <source>
        <dbReference type="SAM" id="MobiDB-lite"/>
    </source>
</evidence>
<keyword evidence="1" id="KW-0547">Nucleotide-binding</keyword>
<evidence type="ECO:0000259" key="3">
    <source>
        <dbReference type="SMART" id="SM00382"/>
    </source>
</evidence>
<dbReference type="InterPro" id="IPR010285">
    <property type="entry name" value="DNA_helicase_pif1-like_DEAD"/>
</dbReference>
<dbReference type="PANTHER" id="PTHR47642:SF5">
    <property type="entry name" value="ATP-DEPENDENT DNA HELICASE"/>
    <property type="match status" value="1"/>
</dbReference>
<keyword evidence="1" id="KW-0234">DNA repair</keyword>
<feature type="region of interest" description="Disordered" evidence="2">
    <location>
        <begin position="673"/>
        <end position="710"/>
    </location>
</feature>
<comment type="similarity">
    <text evidence="1">Belongs to the helicase family.</text>
</comment>
<dbReference type="EC" id="5.6.2.3" evidence="1"/>
<dbReference type="GO" id="GO:0016887">
    <property type="term" value="F:ATP hydrolysis activity"/>
    <property type="evidence" value="ECO:0007669"/>
    <property type="project" value="RHEA"/>
</dbReference>
<dbReference type="SUPFAM" id="SSF52540">
    <property type="entry name" value="P-loop containing nucleoside triphosphate hydrolases"/>
    <property type="match status" value="2"/>
</dbReference>
<keyword evidence="1" id="KW-0233">DNA recombination</keyword>
<keyword evidence="1" id="KW-0227">DNA damage</keyword>
<protein>
    <recommendedName>
        <fullName evidence="1">ATP-dependent DNA helicase</fullName>
        <ecNumber evidence="1">5.6.2.3</ecNumber>
    </recommendedName>
</protein>
<dbReference type="AlphaFoldDB" id="A0A0F7SSC4"/>
<dbReference type="SMART" id="SM00382">
    <property type="entry name" value="AAA"/>
    <property type="match status" value="1"/>
</dbReference>
<dbReference type="InterPro" id="IPR003593">
    <property type="entry name" value="AAA+_ATPase"/>
</dbReference>
<dbReference type="Pfam" id="PF05970">
    <property type="entry name" value="PIF1"/>
    <property type="match status" value="2"/>
</dbReference>
<reference evidence="4" key="1">
    <citation type="submission" date="2014-08" db="EMBL/GenBank/DDBJ databases">
        <authorList>
            <person name="Sharma Rahul"/>
            <person name="Thines Marco"/>
        </authorList>
    </citation>
    <scope>NUCLEOTIDE SEQUENCE</scope>
</reference>
<dbReference type="GO" id="GO:0000723">
    <property type="term" value="P:telomere maintenance"/>
    <property type="evidence" value="ECO:0007669"/>
    <property type="project" value="InterPro"/>
</dbReference>
<dbReference type="Gene3D" id="3.40.50.300">
    <property type="entry name" value="P-loop containing nucleotide triphosphate hydrolases"/>
    <property type="match status" value="2"/>
</dbReference>
<dbReference type="InterPro" id="IPR051055">
    <property type="entry name" value="PIF1_helicase"/>
</dbReference>
<accession>A0A0F7SSC4</accession>
<proteinExistence type="inferred from homology"/>
<dbReference type="CDD" id="cd18037">
    <property type="entry name" value="DEXSc_Pif1_like"/>
    <property type="match status" value="1"/>
</dbReference>
<comment type="catalytic activity">
    <reaction evidence="1">
        <text>ATP + H2O = ADP + phosphate + H(+)</text>
        <dbReference type="Rhea" id="RHEA:13065"/>
        <dbReference type="ChEBI" id="CHEBI:15377"/>
        <dbReference type="ChEBI" id="CHEBI:15378"/>
        <dbReference type="ChEBI" id="CHEBI:30616"/>
        <dbReference type="ChEBI" id="CHEBI:43474"/>
        <dbReference type="ChEBI" id="CHEBI:456216"/>
        <dbReference type="EC" id="5.6.2.3"/>
    </reaction>
</comment>
<dbReference type="GO" id="GO:0043139">
    <property type="term" value="F:5'-3' DNA helicase activity"/>
    <property type="evidence" value="ECO:0007669"/>
    <property type="project" value="UniProtKB-EC"/>
</dbReference>
<name>A0A0F7SSC4_PHARH</name>
<dbReference type="GO" id="GO:0005524">
    <property type="term" value="F:ATP binding"/>
    <property type="evidence" value="ECO:0007669"/>
    <property type="project" value="UniProtKB-KW"/>
</dbReference>
<dbReference type="GO" id="GO:0006281">
    <property type="term" value="P:DNA repair"/>
    <property type="evidence" value="ECO:0007669"/>
    <property type="project" value="UniProtKB-KW"/>
</dbReference>
<feature type="compositionally biased region" description="Polar residues" evidence="2">
    <location>
        <begin position="686"/>
        <end position="697"/>
    </location>
</feature>
<dbReference type="InterPro" id="IPR027417">
    <property type="entry name" value="P-loop_NTPase"/>
</dbReference>
<evidence type="ECO:0000256" key="1">
    <source>
        <dbReference type="RuleBase" id="RU363044"/>
    </source>
</evidence>
<keyword evidence="1" id="KW-0378">Hydrolase</keyword>
<dbReference type="EMBL" id="LN483142">
    <property type="protein sequence ID" value="CED82958.1"/>
    <property type="molecule type" value="Genomic_DNA"/>
</dbReference>
<sequence length="710" mass="78880">MLRRSFSPACALVRAGTASRQSLIPFARRSSTIRPTPTRVSTFDLAIPIEPYNPDIHQMEYTPAESPAPIKPATVEEPNAPEPVFYPDYSNREITPTEEEFADDLHVKALFPQDFSTPPSSTPLFAPLSSTSSLAPLLSLCDFAHTRSTPLIRREIELPPFQDKSRPPNEPMLTDEQSQILDTVRRGHNVFFTGAAGTGKSVLMRAIVRALKEDGKVVGVTATTGIAAQNLGISMASTLHSWAGVSVRSSSAKCIDRVDALRDYMRSVKGKSTKETAALRKPRPSTPTDFAIQRWLGTHVLIIDEVSMLSAELFDRLDALGKDIRNNSLPFGGLQIVVAGDFYQLPPVEKDIETDAARGFAFTAHNWQAVIKKSNNFFLRKVHRQADPVFVGLLNRLRLGKVSMQDVETLKSLDREIVYEDGIEPISLFSLVEDVERRNQEHLASIKAEERSFEAVDDISGIRKNIVSKKASFGDLHMLTSKLEQDTKLAKTLKLKVGVSVMVVKNMDIKSTGSIKSLGSAPTQDKEDIWRLSNGLQGKVVSFHESGDPVVSFIDGTTIRIPRYAGEVRDSRGMVMIRRNQYPLVLAAAITIHKSQGQTLQRVKIDLRNTFERGQAYVALSRATSLSSIELRGFNPLASILQPNPEVFAFMQRFAEEPADDLEPLSYHEVFANEPSTPPEFKLPASLSNSKWANLQDQNRKEQEQEQSQE</sequence>
<dbReference type="CDD" id="cd18809">
    <property type="entry name" value="SF1_C_RecD"/>
    <property type="match status" value="1"/>
</dbReference>
<dbReference type="GO" id="GO:0006310">
    <property type="term" value="P:DNA recombination"/>
    <property type="evidence" value="ECO:0007669"/>
    <property type="project" value="UniProtKB-KW"/>
</dbReference>
<organism evidence="4">
    <name type="scientific">Phaffia rhodozyma</name>
    <name type="common">Yeast</name>
    <name type="synonym">Xanthophyllomyces dendrorhous</name>
    <dbReference type="NCBI Taxonomy" id="264483"/>
    <lineage>
        <taxon>Eukaryota</taxon>
        <taxon>Fungi</taxon>
        <taxon>Dikarya</taxon>
        <taxon>Basidiomycota</taxon>
        <taxon>Agaricomycotina</taxon>
        <taxon>Tremellomycetes</taxon>
        <taxon>Cystofilobasidiales</taxon>
        <taxon>Mrakiaceae</taxon>
        <taxon>Phaffia</taxon>
    </lineage>
</organism>
<comment type="cofactor">
    <cofactor evidence="1">
        <name>Mg(2+)</name>
        <dbReference type="ChEBI" id="CHEBI:18420"/>
    </cofactor>
</comment>